<evidence type="ECO:0000313" key="3">
    <source>
        <dbReference type="EMBL" id="KAL1505753.1"/>
    </source>
</evidence>
<sequence length="555" mass="63035">MESDLPAYEGFLLLPPSGKILKKTWQKKYCILYERSSSGLARIEIYENSAKTGQPKIITLEDVIKITPKSSTVINIVTKHSCIDFMTTSDEELSSWFDVLKKVAFSIDSVKSQSIEEDNDLYCSSEEGVFYVKLHPSDASQRCNLASKNYILVITSAALHLRNEIDNELLYTWPFSYIRKYGYKGGKFTFEAGRKCATGEGVFYLEHPNHNEIYRCLSTKMKNMKKLLNRDPVSLLDCNDSVQLHAALSMEPGSRNPLPPSITSQSSFTESNKSAMDLHLSSVMSSLENLILPKEIPKKPPRKSLDLKNDFIIDINNAHDYVDLQKYDTVENRTEAWKTLGIQEPVHSEPIPKEPWIHSNTNLRLNKLNTSAPAVINEPTKSPVDENYDCLQHFGSTTAINNTSYKAVFHCKSDESINHFEHEDTSWTSNIEEPHAPTLITENMTIDDQSYDHLNFFGQMSTKSSSSDYKQVISPISIQPKPNFNLYEEVNIVETVRMAVEDAQSGYACIKKDTNKPKEETNSFDNAKLKEEPQNIAHEFQNHQPYAVISKTKRV</sequence>
<dbReference type="Gene3D" id="2.30.29.30">
    <property type="entry name" value="Pleckstrin-homology domain (PH domain)/Phosphotyrosine-binding domain (PTB)"/>
    <property type="match status" value="2"/>
</dbReference>
<dbReference type="InterPro" id="IPR001849">
    <property type="entry name" value="PH_domain"/>
</dbReference>
<dbReference type="InterPro" id="IPR011993">
    <property type="entry name" value="PH-like_dom_sf"/>
</dbReference>
<dbReference type="Pfam" id="PF02174">
    <property type="entry name" value="IRS"/>
    <property type="match status" value="1"/>
</dbReference>
<keyword evidence="4" id="KW-1185">Reference proteome</keyword>
<dbReference type="AlphaFoldDB" id="A0ABD1EXX6"/>
<dbReference type="PROSITE" id="PS51064">
    <property type="entry name" value="IRS_PTB"/>
    <property type="match status" value="1"/>
</dbReference>
<dbReference type="EMBL" id="JBDJPC010000004">
    <property type="protein sequence ID" value="KAL1505753.1"/>
    <property type="molecule type" value="Genomic_DNA"/>
</dbReference>
<evidence type="ECO:0008006" key="5">
    <source>
        <dbReference type="Google" id="ProtNLM"/>
    </source>
</evidence>
<dbReference type="PANTHER" id="PTHR21258:SF62">
    <property type="entry name" value="INSULIN RECEPTOR SUBSTRATE 1"/>
    <property type="match status" value="1"/>
</dbReference>
<dbReference type="SMART" id="SM01244">
    <property type="entry name" value="IRS"/>
    <property type="match status" value="1"/>
</dbReference>
<dbReference type="SMART" id="SM00233">
    <property type="entry name" value="PH"/>
    <property type="match status" value="1"/>
</dbReference>
<dbReference type="Pfam" id="PF00169">
    <property type="entry name" value="PH"/>
    <property type="match status" value="1"/>
</dbReference>
<proteinExistence type="predicted"/>
<feature type="domain" description="PH" evidence="1">
    <location>
        <begin position="5"/>
        <end position="105"/>
    </location>
</feature>
<protein>
    <recommendedName>
        <fullName evidence="5">Insulin receptor substrate 1</fullName>
    </recommendedName>
</protein>
<name>A0ABD1EXX6_HYPHA</name>
<dbReference type="SMART" id="SM00310">
    <property type="entry name" value="PTBI"/>
    <property type="match status" value="1"/>
</dbReference>
<dbReference type="PROSITE" id="PS50003">
    <property type="entry name" value="PH_DOMAIN"/>
    <property type="match status" value="1"/>
</dbReference>
<organism evidence="3 4">
    <name type="scientific">Hypothenemus hampei</name>
    <name type="common">Coffee berry borer</name>
    <dbReference type="NCBI Taxonomy" id="57062"/>
    <lineage>
        <taxon>Eukaryota</taxon>
        <taxon>Metazoa</taxon>
        <taxon>Ecdysozoa</taxon>
        <taxon>Arthropoda</taxon>
        <taxon>Hexapoda</taxon>
        <taxon>Insecta</taxon>
        <taxon>Pterygota</taxon>
        <taxon>Neoptera</taxon>
        <taxon>Endopterygota</taxon>
        <taxon>Coleoptera</taxon>
        <taxon>Polyphaga</taxon>
        <taxon>Cucujiformia</taxon>
        <taxon>Curculionidae</taxon>
        <taxon>Scolytinae</taxon>
        <taxon>Hypothenemus</taxon>
    </lineage>
</organism>
<dbReference type="PANTHER" id="PTHR21258">
    <property type="entry name" value="DOCKING PROTEIN RELATED"/>
    <property type="match status" value="1"/>
</dbReference>
<reference evidence="3 4" key="1">
    <citation type="submission" date="2024-05" db="EMBL/GenBank/DDBJ databases">
        <title>Genetic variation in Jamaican populations of the coffee berry borer (Hypothenemus hampei).</title>
        <authorList>
            <person name="Errbii M."/>
            <person name="Myrie A."/>
        </authorList>
    </citation>
    <scope>NUCLEOTIDE SEQUENCE [LARGE SCALE GENOMIC DNA]</scope>
    <source>
        <strain evidence="3">JA-Hopewell-2020-01-JO</strain>
        <tissue evidence="3">Whole body</tissue>
    </source>
</reference>
<dbReference type="SUPFAM" id="SSF50729">
    <property type="entry name" value="PH domain-like"/>
    <property type="match status" value="2"/>
</dbReference>
<evidence type="ECO:0000313" key="4">
    <source>
        <dbReference type="Proteomes" id="UP001566132"/>
    </source>
</evidence>
<evidence type="ECO:0000259" key="2">
    <source>
        <dbReference type="PROSITE" id="PS51064"/>
    </source>
</evidence>
<feature type="domain" description="IRS-type PTB" evidence="2">
    <location>
        <begin position="126"/>
        <end position="231"/>
    </location>
</feature>
<evidence type="ECO:0000259" key="1">
    <source>
        <dbReference type="PROSITE" id="PS50003"/>
    </source>
</evidence>
<gene>
    <name evidence="3" type="ORF">ABEB36_005243</name>
</gene>
<accession>A0ABD1EXX6</accession>
<dbReference type="InterPro" id="IPR002404">
    <property type="entry name" value="IRS_PTB"/>
</dbReference>
<comment type="caution">
    <text evidence="3">The sequence shown here is derived from an EMBL/GenBank/DDBJ whole genome shotgun (WGS) entry which is preliminary data.</text>
</comment>
<dbReference type="InterPro" id="IPR050996">
    <property type="entry name" value="Docking_Protein_DOK"/>
</dbReference>
<dbReference type="Proteomes" id="UP001566132">
    <property type="component" value="Unassembled WGS sequence"/>
</dbReference>